<evidence type="ECO:0000313" key="2">
    <source>
        <dbReference type="EMBL" id="OGL82088.1"/>
    </source>
</evidence>
<dbReference type="AlphaFoldDB" id="A0A1F7UWJ7"/>
<protein>
    <recommendedName>
        <fullName evidence="1">Homing endonuclease LAGLIDADG domain-containing protein</fullName>
    </recommendedName>
</protein>
<dbReference type="GO" id="GO:0004519">
    <property type="term" value="F:endonuclease activity"/>
    <property type="evidence" value="ECO:0007669"/>
    <property type="project" value="InterPro"/>
</dbReference>
<name>A0A1F7UWJ7_9BACT</name>
<dbReference type="Gene3D" id="3.10.28.10">
    <property type="entry name" value="Homing endonucleases"/>
    <property type="match status" value="2"/>
</dbReference>
<dbReference type="InterPro" id="IPR027434">
    <property type="entry name" value="Homing_endonucl"/>
</dbReference>
<dbReference type="Pfam" id="PF03161">
    <property type="entry name" value="LAGLIDADG_2"/>
    <property type="match status" value="1"/>
</dbReference>
<reference evidence="2 3" key="1">
    <citation type="journal article" date="2016" name="Nat. Commun.">
        <title>Thousands of microbial genomes shed light on interconnected biogeochemical processes in an aquifer system.</title>
        <authorList>
            <person name="Anantharaman K."/>
            <person name="Brown C.T."/>
            <person name="Hug L.A."/>
            <person name="Sharon I."/>
            <person name="Castelle C.J."/>
            <person name="Probst A.J."/>
            <person name="Thomas B.C."/>
            <person name="Singh A."/>
            <person name="Wilkins M.J."/>
            <person name="Karaoz U."/>
            <person name="Brodie E.L."/>
            <person name="Williams K.H."/>
            <person name="Hubbard S.S."/>
            <person name="Banfield J.F."/>
        </authorList>
    </citation>
    <scope>NUCLEOTIDE SEQUENCE [LARGE SCALE GENOMIC DNA]</scope>
</reference>
<gene>
    <name evidence="2" type="ORF">A3B21_05245</name>
</gene>
<dbReference type="Proteomes" id="UP000176897">
    <property type="component" value="Unassembled WGS sequence"/>
</dbReference>
<accession>A0A1F7UWJ7</accession>
<dbReference type="InterPro" id="IPR004860">
    <property type="entry name" value="LAGLIDADG_dom"/>
</dbReference>
<evidence type="ECO:0000259" key="1">
    <source>
        <dbReference type="Pfam" id="PF03161"/>
    </source>
</evidence>
<organism evidence="2 3">
    <name type="scientific">Candidatus Uhrbacteria bacterium RIFCSPLOWO2_01_FULL_47_24</name>
    <dbReference type="NCBI Taxonomy" id="1802401"/>
    <lineage>
        <taxon>Bacteria</taxon>
        <taxon>Candidatus Uhriibacteriota</taxon>
    </lineage>
</organism>
<feature type="domain" description="Homing endonuclease LAGLIDADG" evidence="1">
    <location>
        <begin position="8"/>
        <end position="174"/>
    </location>
</feature>
<dbReference type="SUPFAM" id="SSF55608">
    <property type="entry name" value="Homing endonucleases"/>
    <property type="match status" value="1"/>
</dbReference>
<proteinExistence type="predicted"/>
<comment type="caution">
    <text evidence="2">The sequence shown here is derived from an EMBL/GenBank/DDBJ whole genome shotgun (WGS) entry which is preliminary data.</text>
</comment>
<dbReference type="EMBL" id="MGEJ01000001">
    <property type="protein sequence ID" value="OGL82088.1"/>
    <property type="molecule type" value="Genomic_DNA"/>
</dbReference>
<evidence type="ECO:0000313" key="3">
    <source>
        <dbReference type="Proteomes" id="UP000176897"/>
    </source>
</evidence>
<sequence length="191" mass="22610">MLDELQQHVIVGSLLGDGSISATGGGKRFRFEVRHGAKQKEYLDWKYEVLKNLVRTPPKYQEQNNSWRFRTISFPEFTDFRRWFYHGTQKVIPDELENLITHPKVLAVWYMDDGNLRREYGKTYGCMLNSQSFTYDDNKKLSELLRKEYGIAPMLQRNHGKYRLYFGAGSWRKFCAIVTPYIVPSMRYKLS</sequence>